<dbReference type="InterPro" id="IPR011009">
    <property type="entry name" value="Kinase-like_dom_sf"/>
</dbReference>
<sequence length="75" mass="8477">LVGTGQVVPNMDKIRKDTPQTLKRLLLNCIKHDRDERPSFQQVLAVVENLICSMPKISRSLSEPILARLNPLAKE</sequence>
<evidence type="ECO:0000313" key="1">
    <source>
        <dbReference type="EMBL" id="AEQ35024.1"/>
    </source>
</evidence>
<accession>T1P4A9</accession>
<dbReference type="AlphaFoldDB" id="T1P4A9"/>
<keyword evidence="1" id="KW-0808">Transferase</keyword>
<organism evidence="1">
    <name type="scientific">Tigriopus japonicus</name>
    <name type="common">Copepod</name>
    <dbReference type="NCBI Taxonomy" id="158387"/>
    <lineage>
        <taxon>Eukaryota</taxon>
        <taxon>Metazoa</taxon>
        <taxon>Ecdysozoa</taxon>
        <taxon>Arthropoda</taxon>
        <taxon>Crustacea</taxon>
        <taxon>Multicrustacea</taxon>
        <taxon>Hexanauplia</taxon>
        <taxon>Copepoda</taxon>
        <taxon>Harpacticoida</taxon>
        <taxon>Harpacticidae</taxon>
        <taxon>Tigriopus</taxon>
    </lineage>
</organism>
<name>T1P4A9_TIGJA</name>
<reference evidence="1" key="1">
    <citation type="submission" date="2011-08" db="EMBL/GenBank/DDBJ databases">
        <authorList>
            <person name="Kim B.-M."/>
            <person name="Rhee J.-S."/>
            <person name="Lee J.-S."/>
        </authorList>
    </citation>
    <scope>NUCLEOTIDE SEQUENCE</scope>
</reference>
<dbReference type="GO" id="GO:0016301">
    <property type="term" value="F:kinase activity"/>
    <property type="evidence" value="ECO:0007669"/>
    <property type="project" value="UniProtKB-KW"/>
</dbReference>
<proteinExistence type="evidence at transcript level"/>
<dbReference type="Gene3D" id="1.10.510.10">
    <property type="entry name" value="Transferase(Phosphotransferase) domain 1"/>
    <property type="match status" value="1"/>
</dbReference>
<dbReference type="SUPFAM" id="SSF56112">
    <property type="entry name" value="Protein kinase-like (PK-like)"/>
    <property type="match status" value="1"/>
</dbReference>
<feature type="non-terminal residue" evidence="1">
    <location>
        <position position="75"/>
    </location>
</feature>
<protein>
    <submittedName>
        <fullName evidence="1">CaMp dependant protein kinase</fullName>
    </submittedName>
</protein>
<keyword evidence="1" id="KW-0418">Kinase</keyword>
<feature type="non-terminal residue" evidence="1">
    <location>
        <position position="1"/>
    </location>
</feature>
<dbReference type="EMBL" id="JN634041">
    <property type="protein sequence ID" value="AEQ35024.1"/>
    <property type="molecule type" value="mRNA"/>
</dbReference>